<accession>A0AAE0BT93</accession>
<dbReference type="InterPro" id="IPR039852">
    <property type="entry name" value="CAND1/CAND2"/>
</dbReference>
<dbReference type="Proteomes" id="UP001190700">
    <property type="component" value="Unassembled WGS sequence"/>
</dbReference>
<dbReference type="AlphaFoldDB" id="A0AAE0BT93"/>
<dbReference type="InterPro" id="IPR011989">
    <property type="entry name" value="ARM-like"/>
</dbReference>
<reference evidence="4 5" key="1">
    <citation type="journal article" date="2015" name="Genome Biol. Evol.">
        <title>Comparative Genomics of a Bacterivorous Green Alga Reveals Evolutionary Causalities and Consequences of Phago-Mixotrophic Mode of Nutrition.</title>
        <authorList>
            <person name="Burns J.A."/>
            <person name="Paasch A."/>
            <person name="Narechania A."/>
            <person name="Kim E."/>
        </authorList>
    </citation>
    <scope>NUCLEOTIDE SEQUENCE [LARGE SCALE GENOMIC DNA]</scope>
    <source>
        <strain evidence="4 5">PLY_AMNH</strain>
    </source>
</reference>
<evidence type="ECO:0000256" key="1">
    <source>
        <dbReference type="ARBA" id="ARBA00022737"/>
    </source>
</evidence>
<keyword evidence="2" id="KW-0833">Ubl conjugation pathway</keyword>
<feature type="region of interest" description="Disordered" evidence="3">
    <location>
        <begin position="311"/>
        <end position="343"/>
    </location>
</feature>
<name>A0AAE0BT93_9CHLO</name>
<keyword evidence="5" id="KW-1185">Reference proteome</keyword>
<proteinExistence type="predicted"/>
<organism evidence="4 5">
    <name type="scientific">Cymbomonas tetramitiformis</name>
    <dbReference type="NCBI Taxonomy" id="36881"/>
    <lineage>
        <taxon>Eukaryota</taxon>
        <taxon>Viridiplantae</taxon>
        <taxon>Chlorophyta</taxon>
        <taxon>Pyramimonadophyceae</taxon>
        <taxon>Pyramimonadales</taxon>
        <taxon>Pyramimonadaceae</taxon>
        <taxon>Cymbomonas</taxon>
    </lineage>
</organism>
<evidence type="ECO:0000256" key="3">
    <source>
        <dbReference type="SAM" id="MobiDB-lite"/>
    </source>
</evidence>
<sequence>MSSVSAIFDKISSKDKDLRYMATSDLLNGLQKESFAMNAESEKKVCQVVLQQMEDASGDISNLAVKCLVPLAKRATDASFEEIVNGLCDKLLNSAKEPQRDIGSIGLKTVVSEISSTDTASGFVKKLTPKLITYLNSSGGIPDVKSECLDIIQEEAQRFGIHMTSLHEPLKDCLLPQLCNTRAGLRKRAILCTASIAASMPDVMLVGVCEHAISGLADKTKKPDITRTYVQMIGALSRSVGYRFGKYLPAVVPVLMEYCNAAAEGDDEMRENVLQGLESFVLRCPREVTPFLEAILAICLEYLKYDPNFSGDADEEDEDMECSDDEDADEESEDEYSDDEDSSWKTRRAAARCLTAIITSRPELLGQMYAQACPLLISRLREREESVKSDIFNVLIDLLRTTGAASKKPEGTSALTLLSGVVGNLIKESKKQVKEKSLKTKVAVFLLWKELVMALPNGLQDHIAGIVPSLEKALSVSVLVLCIAPPEAASTFEGNAMLLDFVPQRSLKRVFPAVAEVQRGS</sequence>
<dbReference type="SUPFAM" id="SSF48371">
    <property type="entry name" value="ARM repeat"/>
    <property type="match status" value="1"/>
</dbReference>
<feature type="compositionally biased region" description="Acidic residues" evidence="3">
    <location>
        <begin position="312"/>
        <end position="341"/>
    </location>
</feature>
<protein>
    <submittedName>
        <fullName evidence="4">Cullin-associated NEDD8-dissociated protein 1</fullName>
    </submittedName>
</protein>
<keyword evidence="1" id="KW-0677">Repeat</keyword>
<dbReference type="EMBL" id="LGRX02033380">
    <property type="protein sequence ID" value="KAK3241519.1"/>
    <property type="molecule type" value="Genomic_DNA"/>
</dbReference>
<evidence type="ECO:0000256" key="2">
    <source>
        <dbReference type="ARBA" id="ARBA00022786"/>
    </source>
</evidence>
<comment type="caution">
    <text evidence="4">The sequence shown here is derived from an EMBL/GenBank/DDBJ whole genome shotgun (WGS) entry which is preliminary data.</text>
</comment>
<evidence type="ECO:0000313" key="4">
    <source>
        <dbReference type="EMBL" id="KAK3241519.1"/>
    </source>
</evidence>
<dbReference type="InterPro" id="IPR016024">
    <property type="entry name" value="ARM-type_fold"/>
</dbReference>
<evidence type="ECO:0000313" key="5">
    <source>
        <dbReference type="Proteomes" id="UP001190700"/>
    </source>
</evidence>
<dbReference type="Gene3D" id="1.25.10.10">
    <property type="entry name" value="Leucine-rich Repeat Variant"/>
    <property type="match status" value="1"/>
</dbReference>
<dbReference type="PANTHER" id="PTHR12696">
    <property type="entry name" value="TIP120"/>
    <property type="match status" value="1"/>
</dbReference>
<gene>
    <name evidence="4" type="ORF">CYMTET_48724</name>
</gene>
<dbReference type="GO" id="GO:0010265">
    <property type="term" value="P:SCF complex assembly"/>
    <property type="evidence" value="ECO:0007669"/>
    <property type="project" value="InterPro"/>
</dbReference>